<name>A0A3M7QZX2_BRAPC</name>
<protein>
    <submittedName>
        <fullName evidence="1">Uncharacterized protein</fullName>
    </submittedName>
</protein>
<comment type="caution">
    <text evidence="1">The sequence shown here is derived from an EMBL/GenBank/DDBJ whole genome shotgun (WGS) entry which is preliminary data.</text>
</comment>
<organism evidence="1 2">
    <name type="scientific">Brachionus plicatilis</name>
    <name type="common">Marine rotifer</name>
    <name type="synonym">Brachionus muelleri</name>
    <dbReference type="NCBI Taxonomy" id="10195"/>
    <lineage>
        <taxon>Eukaryota</taxon>
        <taxon>Metazoa</taxon>
        <taxon>Spiralia</taxon>
        <taxon>Gnathifera</taxon>
        <taxon>Rotifera</taxon>
        <taxon>Eurotatoria</taxon>
        <taxon>Monogononta</taxon>
        <taxon>Pseudotrocha</taxon>
        <taxon>Ploima</taxon>
        <taxon>Brachionidae</taxon>
        <taxon>Brachionus</taxon>
    </lineage>
</organism>
<sequence length="131" mass="15533">MVKQLVQFMFLQTKIKKKICIFDHLNEPKKLVTQEMFCEKYGAKITKRRYWAFPNKCGPYQTIPLISFNMSASLTDYFSAFSKRVFCEVQYKIIEQNDKKFNEFFSNKILLLCKNSGGQKIFKIWGKILDS</sequence>
<dbReference type="AlphaFoldDB" id="A0A3M7QZX2"/>
<reference evidence="1 2" key="1">
    <citation type="journal article" date="2018" name="Sci. Rep.">
        <title>Genomic signatures of local adaptation to the degree of environmental predictability in rotifers.</title>
        <authorList>
            <person name="Franch-Gras L."/>
            <person name="Hahn C."/>
            <person name="Garcia-Roger E.M."/>
            <person name="Carmona M.J."/>
            <person name="Serra M."/>
            <person name="Gomez A."/>
        </authorList>
    </citation>
    <scope>NUCLEOTIDE SEQUENCE [LARGE SCALE GENOMIC DNA]</scope>
    <source>
        <strain evidence="1">HYR1</strain>
    </source>
</reference>
<accession>A0A3M7QZX2</accession>
<dbReference type="Proteomes" id="UP000276133">
    <property type="component" value="Unassembled WGS sequence"/>
</dbReference>
<evidence type="ECO:0000313" key="1">
    <source>
        <dbReference type="EMBL" id="RNA16535.1"/>
    </source>
</evidence>
<evidence type="ECO:0000313" key="2">
    <source>
        <dbReference type="Proteomes" id="UP000276133"/>
    </source>
</evidence>
<proteinExistence type="predicted"/>
<dbReference type="EMBL" id="REGN01004685">
    <property type="protein sequence ID" value="RNA16535.1"/>
    <property type="molecule type" value="Genomic_DNA"/>
</dbReference>
<keyword evidence="2" id="KW-1185">Reference proteome</keyword>
<gene>
    <name evidence="1" type="ORF">BpHYR1_039158</name>
</gene>